<dbReference type="InterPro" id="IPR001040">
    <property type="entry name" value="TIF_eIF_4E"/>
</dbReference>
<evidence type="ECO:0000313" key="4">
    <source>
        <dbReference type="Proteomes" id="UP000590412"/>
    </source>
</evidence>
<dbReference type="InterPro" id="IPR023398">
    <property type="entry name" value="TIF_eIF4e-like"/>
</dbReference>
<dbReference type="GO" id="GO:0000340">
    <property type="term" value="F:RNA 7-methylguanosine cap binding"/>
    <property type="evidence" value="ECO:0007669"/>
    <property type="project" value="TreeGrafter"/>
</dbReference>
<comment type="caution">
    <text evidence="3">The sequence shown here is derived from an EMBL/GenBank/DDBJ whole genome shotgun (WGS) entry which is preliminary data.</text>
</comment>
<accession>A0A8X7NRI6</accession>
<feature type="compositionally biased region" description="Low complexity" evidence="2">
    <location>
        <begin position="158"/>
        <end position="192"/>
    </location>
</feature>
<reference evidence="3" key="1">
    <citation type="submission" date="2020-03" db="EMBL/GenBank/DDBJ databases">
        <title>FDA dAtabase for Regulatory Grade micrObial Sequences (FDA-ARGOS): Supporting development and validation of Infectious Disease Dx tests.</title>
        <authorList>
            <person name="Campos J."/>
            <person name="Goldberg B."/>
            <person name="Tallon L."/>
            <person name="Sadzewicz L."/>
            <person name="Vavikolanu K."/>
            <person name="Mehta A."/>
            <person name="Aluvathingal J."/>
            <person name="Nadendla S."/>
            <person name="Nandy P."/>
            <person name="Geyer C."/>
            <person name="Yan Y."/>
            <person name="Sichtig H."/>
        </authorList>
    </citation>
    <scope>NUCLEOTIDE SEQUENCE [LARGE SCALE GENOMIC DNA]</scope>
    <source>
        <strain evidence="3">FDAARGOS_652</strain>
    </source>
</reference>
<dbReference type="Pfam" id="PF01652">
    <property type="entry name" value="IF4E"/>
    <property type="match status" value="1"/>
</dbReference>
<evidence type="ECO:0000313" key="3">
    <source>
        <dbReference type="EMBL" id="KAF6057856.1"/>
    </source>
</evidence>
<proteinExistence type="inferred from homology"/>
<feature type="region of interest" description="Disordered" evidence="2">
    <location>
        <begin position="16"/>
        <end position="112"/>
    </location>
</feature>
<feature type="region of interest" description="Disordered" evidence="2">
    <location>
        <begin position="158"/>
        <end position="200"/>
    </location>
</feature>
<keyword evidence="1" id="KW-0648">Protein biosynthesis</keyword>
<dbReference type="GO" id="GO:0003743">
    <property type="term" value="F:translation initiation factor activity"/>
    <property type="evidence" value="ECO:0007669"/>
    <property type="project" value="UniProtKB-KW"/>
</dbReference>
<dbReference type="SUPFAM" id="SSF55418">
    <property type="entry name" value="eIF4e-like"/>
    <property type="match status" value="1"/>
</dbReference>
<dbReference type="PANTHER" id="PTHR11960:SF18">
    <property type="entry name" value="EUKARYOTIC TRANSLATION INITIATION FACTOR 4E HOMOLOGOUS PROTEIN, ISOFORM B"/>
    <property type="match status" value="1"/>
</dbReference>
<gene>
    <name evidence="3" type="ORF">FOB60_002411</name>
</gene>
<keyword evidence="1" id="KW-0694">RNA-binding</keyword>
<feature type="compositionally biased region" description="Low complexity" evidence="2">
    <location>
        <begin position="23"/>
        <end position="42"/>
    </location>
</feature>
<dbReference type="Gene3D" id="3.30.760.10">
    <property type="entry name" value="RNA Cap, Translation Initiation Factor Eif4e"/>
    <property type="match status" value="1"/>
</dbReference>
<dbReference type="GO" id="GO:0016281">
    <property type="term" value="C:eukaryotic translation initiation factor 4F complex"/>
    <property type="evidence" value="ECO:0007669"/>
    <property type="project" value="TreeGrafter"/>
</dbReference>
<sequence>MSDNLKRAESLFNRIMNQNNADSSSSASSSPSSTPVQSIQSSFPPRSKFHQSHHNSNASQMSNETSNINNEQNQFQQQHHHYRSGHGSHHHYNHNHNHNHNQQGFSGHVSSQELAKLSKLDAAKLTEEALADVSENEHVLPYCWTVWHHFRNKKQQMQLHQQQQQQQQQQQELSTAESATTANTTTDGDNNTVSQQQQAGVDSYLQTTHQLQFTNLNNTSTTISHIASVEQMWTMLTSIKTSYNLSIGSEFLIFKIGVNPVWEDPLNAKGGRWIFRFSRKAQDYHHQNKKDAEGASTTTAISSQQSVQKLRKRTALIWERMVIKILTGNFIPSTHAFEIQNVLHNDICGIVLSVRKEEDIISVWNSNLNFKKQSQSQQQSTSSAEGSIKKPLTPFQARRIICDAILRVIRECDDILSGADSITTVDSGSNERVGGVGFEYRLHVESPSSSEGRGERKSRYGGGGKYTRSNNNGGNGGNGSATTSSNVSKD</sequence>
<keyword evidence="1 3" id="KW-0396">Initiation factor</keyword>
<evidence type="ECO:0000256" key="1">
    <source>
        <dbReference type="RuleBase" id="RU004374"/>
    </source>
</evidence>
<evidence type="ECO:0000256" key="2">
    <source>
        <dbReference type="SAM" id="MobiDB-lite"/>
    </source>
</evidence>
<feature type="region of interest" description="Disordered" evidence="2">
    <location>
        <begin position="444"/>
        <end position="490"/>
    </location>
</feature>
<dbReference type="AlphaFoldDB" id="A0A8X7NRI6"/>
<dbReference type="EMBL" id="JABWAB010000003">
    <property type="protein sequence ID" value="KAF6057856.1"/>
    <property type="molecule type" value="Genomic_DNA"/>
</dbReference>
<name>A0A8X7NRI6_CANPA</name>
<comment type="similarity">
    <text evidence="1">Belongs to the eukaryotic initiation factor 4E family.</text>
</comment>
<dbReference type="PROSITE" id="PS00813">
    <property type="entry name" value="IF4E"/>
    <property type="match status" value="1"/>
</dbReference>
<feature type="compositionally biased region" description="Polar residues" evidence="2">
    <location>
        <begin position="480"/>
        <end position="490"/>
    </location>
</feature>
<dbReference type="Proteomes" id="UP000590412">
    <property type="component" value="Unassembled WGS sequence"/>
</dbReference>
<organism evidence="3 4">
    <name type="scientific">Candida parapsilosis</name>
    <name type="common">Yeast</name>
    <dbReference type="NCBI Taxonomy" id="5480"/>
    <lineage>
        <taxon>Eukaryota</taxon>
        <taxon>Fungi</taxon>
        <taxon>Dikarya</taxon>
        <taxon>Ascomycota</taxon>
        <taxon>Saccharomycotina</taxon>
        <taxon>Pichiomycetes</taxon>
        <taxon>Debaryomycetaceae</taxon>
        <taxon>Candida/Lodderomyces clade</taxon>
        <taxon>Candida</taxon>
    </lineage>
</organism>
<dbReference type="InterPro" id="IPR019770">
    <property type="entry name" value="TIF_eIF_4E_CS"/>
</dbReference>
<protein>
    <submittedName>
        <fullName evidence="3">Eukaryotic initiation factor 4E family protein</fullName>
    </submittedName>
</protein>
<feature type="compositionally biased region" description="Basic residues" evidence="2">
    <location>
        <begin position="78"/>
        <end position="99"/>
    </location>
</feature>
<feature type="compositionally biased region" description="Polar residues" evidence="2">
    <location>
        <begin position="54"/>
        <end position="68"/>
    </location>
</feature>
<dbReference type="PANTHER" id="PTHR11960">
    <property type="entry name" value="EUKARYOTIC TRANSLATION INITIATION FACTOR 4E RELATED"/>
    <property type="match status" value="1"/>
</dbReference>